<keyword evidence="7 9" id="KW-0472">Membrane</keyword>
<dbReference type="InterPro" id="IPR001851">
    <property type="entry name" value="ABC_transp_permease"/>
</dbReference>
<dbReference type="GO" id="GO:0022857">
    <property type="term" value="F:transmembrane transporter activity"/>
    <property type="evidence" value="ECO:0007669"/>
    <property type="project" value="InterPro"/>
</dbReference>
<evidence type="ECO:0000256" key="6">
    <source>
        <dbReference type="ARBA" id="ARBA00022989"/>
    </source>
</evidence>
<organism evidence="10 11">
    <name type="scientific">Candidatus Marsarchaeota G1 archaeon OSP_D</name>
    <dbReference type="NCBI Taxonomy" id="1978155"/>
    <lineage>
        <taxon>Archaea</taxon>
        <taxon>Candidatus Marsarchaeota</taxon>
        <taxon>Candidatus Marsarchaeota group 1</taxon>
    </lineage>
</organism>
<dbReference type="PANTHER" id="PTHR11795:SF445">
    <property type="entry name" value="AMINO ACID ABC TRANSPORTER PERMEASE PROTEIN"/>
    <property type="match status" value="1"/>
</dbReference>
<dbReference type="CDD" id="cd06582">
    <property type="entry name" value="TM_PBP1_LivH_like"/>
    <property type="match status" value="1"/>
</dbReference>
<evidence type="ECO:0000256" key="5">
    <source>
        <dbReference type="ARBA" id="ARBA00022970"/>
    </source>
</evidence>
<keyword evidence="6 9" id="KW-1133">Transmembrane helix</keyword>
<accession>A0A2R6A6H8</accession>
<evidence type="ECO:0008006" key="12">
    <source>
        <dbReference type="Google" id="ProtNLM"/>
    </source>
</evidence>
<evidence type="ECO:0000256" key="4">
    <source>
        <dbReference type="ARBA" id="ARBA00022692"/>
    </source>
</evidence>
<dbReference type="GO" id="GO:0006865">
    <property type="term" value="P:amino acid transport"/>
    <property type="evidence" value="ECO:0007669"/>
    <property type="project" value="UniProtKB-KW"/>
</dbReference>
<evidence type="ECO:0000256" key="3">
    <source>
        <dbReference type="ARBA" id="ARBA00022475"/>
    </source>
</evidence>
<keyword evidence="2" id="KW-0813">Transport</keyword>
<comment type="subcellular location">
    <subcellularLocation>
        <location evidence="1">Cell membrane</location>
        <topology evidence="1">Multi-pass membrane protein</topology>
    </subcellularLocation>
</comment>
<keyword evidence="5" id="KW-0029">Amino-acid transport</keyword>
<dbReference type="AlphaFoldDB" id="A0A2R6A6H8"/>
<keyword evidence="3" id="KW-1003">Cell membrane</keyword>
<feature type="transmembrane region" description="Helical" evidence="9">
    <location>
        <begin position="220"/>
        <end position="241"/>
    </location>
</feature>
<evidence type="ECO:0000313" key="10">
    <source>
        <dbReference type="EMBL" id="PSN81938.1"/>
    </source>
</evidence>
<evidence type="ECO:0000313" key="11">
    <source>
        <dbReference type="Proteomes" id="UP000240880"/>
    </source>
</evidence>
<feature type="transmembrane region" description="Helical" evidence="9">
    <location>
        <begin position="6"/>
        <end position="33"/>
    </location>
</feature>
<feature type="transmembrane region" description="Helical" evidence="9">
    <location>
        <begin position="248"/>
        <end position="280"/>
    </location>
</feature>
<reference evidence="10 11" key="1">
    <citation type="submission" date="2017-04" db="EMBL/GenBank/DDBJ databases">
        <title>Novel microbial lineages endemic to geothermal iron-oxide mats fill important gaps in the evolutionary history of Archaea.</title>
        <authorList>
            <person name="Jay Z.J."/>
            <person name="Beam J.P."/>
            <person name="Dlakic M."/>
            <person name="Rusch D.B."/>
            <person name="Kozubal M.A."/>
            <person name="Inskeep W.P."/>
        </authorList>
    </citation>
    <scope>NUCLEOTIDE SEQUENCE [LARGE SCALE GENOMIC DNA]</scope>
    <source>
        <strain evidence="10">OSP_D</strain>
    </source>
</reference>
<evidence type="ECO:0000256" key="1">
    <source>
        <dbReference type="ARBA" id="ARBA00004651"/>
    </source>
</evidence>
<dbReference type="InterPro" id="IPR052157">
    <property type="entry name" value="BCAA_transport_permease"/>
</dbReference>
<evidence type="ECO:0000256" key="9">
    <source>
        <dbReference type="SAM" id="Phobius"/>
    </source>
</evidence>
<feature type="transmembrane region" description="Helical" evidence="9">
    <location>
        <begin position="98"/>
        <end position="123"/>
    </location>
</feature>
<evidence type="ECO:0000256" key="7">
    <source>
        <dbReference type="ARBA" id="ARBA00023136"/>
    </source>
</evidence>
<feature type="transmembrane region" description="Helical" evidence="9">
    <location>
        <begin position="191"/>
        <end position="214"/>
    </location>
</feature>
<comment type="similarity">
    <text evidence="8">Belongs to the binding-protein-dependent transport system permease family. LivHM subfamily.</text>
</comment>
<dbReference type="PANTHER" id="PTHR11795">
    <property type="entry name" value="BRANCHED-CHAIN AMINO ACID TRANSPORT SYSTEM PERMEASE PROTEIN LIVH"/>
    <property type="match status" value="1"/>
</dbReference>
<feature type="transmembrane region" description="Helical" evidence="9">
    <location>
        <begin position="143"/>
        <end position="162"/>
    </location>
</feature>
<protein>
    <recommendedName>
        <fullName evidence="12">Branched-chain amino acid ABC transporter permease</fullName>
    </recommendedName>
</protein>
<comment type="caution">
    <text evidence="10">The sequence shown here is derived from an EMBL/GenBank/DDBJ whole genome shotgun (WGS) entry which is preliminary data.</text>
</comment>
<dbReference type="Proteomes" id="UP000240880">
    <property type="component" value="Unassembled WGS sequence"/>
</dbReference>
<evidence type="ECO:0000256" key="8">
    <source>
        <dbReference type="ARBA" id="ARBA00037998"/>
    </source>
</evidence>
<gene>
    <name evidence="10" type="ORF">B9Q01_09410</name>
</gene>
<dbReference type="Pfam" id="PF02653">
    <property type="entry name" value="BPD_transp_2"/>
    <property type="match status" value="1"/>
</dbReference>
<proteinExistence type="inferred from homology"/>
<name>A0A2R6A6H8_9ARCH</name>
<sequence length="293" mass="31710">MDLLLVIIQAILNGLLLGGIYGIISVGLTLIFGVMKIANFAHGELMMLAMYFTYFFVLFTSLNPLFSLVLSVPTLFVIGYGIESQLLHRVLPKGENPVILITIGLSIFLSNLAEVLWSPNYLVVPISYPNTVYKILGLVFQESYLIIFAGSIITVVSLWIFLTKTKTGIMMRATAQDPFAASLMGINPDKIFPLAFGLGASLTAVGGSLLAPLYPIFPTIGSYFVLLMFITVVVGGLGSIWGTFAGGIIISVVLSISSVFFTGDIATVILFVFFLIVLLFRPRGIFGKSVRIG</sequence>
<dbReference type="GO" id="GO:0005886">
    <property type="term" value="C:plasma membrane"/>
    <property type="evidence" value="ECO:0007669"/>
    <property type="project" value="UniProtKB-SubCell"/>
</dbReference>
<dbReference type="EMBL" id="NEXC01000115">
    <property type="protein sequence ID" value="PSN81938.1"/>
    <property type="molecule type" value="Genomic_DNA"/>
</dbReference>
<evidence type="ECO:0000256" key="2">
    <source>
        <dbReference type="ARBA" id="ARBA00022448"/>
    </source>
</evidence>
<keyword evidence="4 9" id="KW-0812">Transmembrane</keyword>